<dbReference type="Proteomes" id="UP000433883">
    <property type="component" value="Unassembled WGS sequence"/>
</dbReference>
<dbReference type="EMBL" id="WNWR01000025">
    <property type="protein sequence ID" value="KAE9993619.1"/>
    <property type="molecule type" value="Genomic_DNA"/>
</dbReference>
<dbReference type="Proteomes" id="UP000490939">
    <property type="component" value="Unassembled WGS sequence"/>
</dbReference>
<keyword evidence="2" id="KW-0812">Transmembrane</keyword>
<dbReference type="AlphaFoldDB" id="A0A8H3UVS9"/>
<organism evidence="4 6">
    <name type="scientific">Venturia inaequalis</name>
    <name type="common">Apple scab fungus</name>
    <dbReference type="NCBI Taxonomy" id="5025"/>
    <lineage>
        <taxon>Eukaryota</taxon>
        <taxon>Fungi</taxon>
        <taxon>Dikarya</taxon>
        <taxon>Ascomycota</taxon>
        <taxon>Pezizomycotina</taxon>
        <taxon>Dothideomycetes</taxon>
        <taxon>Pleosporomycetidae</taxon>
        <taxon>Venturiales</taxon>
        <taxon>Venturiaceae</taxon>
        <taxon>Venturia</taxon>
    </lineage>
</organism>
<feature type="transmembrane region" description="Helical" evidence="2">
    <location>
        <begin position="26"/>
        <end position="46"/>
    </location>
</feature>
<evidence type="ECO:0000256" key="1">
    <source>
        <dbReference type="SAM" id="MobiDB-lite"/>
    </source>
</evidence>
<protein>
    <submittedName>
        <fullName evidence="4">Uncharacterized protein</fullName>
    </submittedName>
</protein>
<accession>A0A8H3UVS9</accession>
<feature type="region of interest" description="Disordered" evidence="1">
    <location>
        <begin position="76"/>
        <end position="100"/>
    </location>
</feature>
<keyword evidence="2" id="KW-0472">Membrane</keyword>
<evidence type="ECO:0000256" key="2">
    <source>
        <dbReference type="SAM" id="Phobius"/>
    </source>
</evidence>
<dbReference type="EMBL" id="WNWQ01000285">
    <property type="protein sequence ID" value="KAE9971724.1"/>
    <property type="molecule type" value="Genomic_DNA"/>
</dbReference>
<evidence type="ECO:0000313" key="3">
    <source>
        <dbReference type="EMBL" id="KAE9971724.1"/>
    </source>
</evidence>
<evidence type="ECO:0000313" key="4">
    <source>
        <dbReference type="EMBL" id="KAE9976635.1"/>
    </source>
</evidence>
<dbReference type="OrthoDB" id="10386175at2759"/>
<comment type="caution">
    <text evidence="4">The sequence shown here is derived from an EMBL/GenBank/DDBJ whole genome shotgun (WGS) entry which is preliminary data.</text>
</comment>
<evidence type="ECO:0000313" key="5">
    <source>
        <dbReference type="EMBL" id="KAE9993619.1"/>
    </source>
</evidence>
<name>A0A8H3UVS9_VENIN</name>
<reference evidence="4 6" key="1">
    <citation type="submission" date="2018-12" db="EMBL/GenBank/DDBJ databases">
        <title>Venturia inaequalis Genome Resource.</title>
        <authorList>
            <person name="Lichtner F.J."/>
        </authorList>
    </citation>
    <scope>NUCLEOTIDE SEQUENCE [LARGE SCALE GENOMIC DNA]</scope>
    <source>
        <strain evidence="4 6">120213</strain>
        <strain evidence="3">Bline_iso_100314</strain>
        <strain evidence="5 7">DMI_063113</strain>
    </source>
</reference>
<sequence>MWQQFIKTATSFRHDPPPSWSEVLEFIMWAPGAFFKWCLATVLCIVRTPGRKRKEKEERNLRRFLHETLEPQYWGRGQADEQGRTIDERVPIDETTPLLG</sequence>
<dbReference type="Proteomes" id="UP000447873">
    <property type="component" value="Unassembled WGS sequence"/>
</dbReference>
<keyword evidence="7" id="KW-1185">Reference proteome</keyword>
<evidence type="ECO:0000313" key="6">
    <source>
        <dbReference type="Proteomes" id="UP000447873"/>
    </source>
</evidence>
<dbReference type="EMBL" id="WNWS01000170">
    <property type="protein sequence ID" value="KAE9976635.1"/>
    <property type="molecule type" value="Genomic_DNA"/>
</dbReference>
<evidence type="ECO:0000313" key="7">
    <source>
        <dbReference type="Proteomes" id="UP000490939"/>
    </source>
</evidence>
<feature type="compositionally biased region" description="Basic and acidic residues" evidence="1">
    <location>
        <begin position="78"/>
        <end position="92"/>
    </location>
</feature>
<gene>
    <name evidence="3" type="ORF">BLS_004328</name>
    <name evidence="5" type="ORF">EG327_004140</name>
    <name evidence="4" type="ORF">EG328_002533</name>
</gene>
<keyword evidence="2" id="KW-1133">Transmembrane helix</keyword>
<proteinExistence type="predicted"/>